<dbReference type="InterPro" id="IPR007037">
    <property type="entry name" value="SIP_rossman_dom"/>
</dbReference>
<dbReference type="Pfam" id="PF08100">
    <property type="entry name" value="Dimerisation"/>
    <property type="match status" value="1"/>
</dbReference>
<reference evidence="5 6" key="1">
    <citation type="journal article" date="2009" name="Stand. Genomic Sci.">
        <title>Complete genome sequence of Beutenbergia cavernae type strain (HKI 0122).</title>
        <authorList>
            <person name="Land M."/>
            <person name="Pukall R."/>
            <person name="Abt B."/>
            <person name="Goker M."/>
            <person name="Rohde M."/>
            <person name="Glavina Del Rio T."/>
            <person name="Tice H."/>
            <person name="Copeland A."/>
            <person name="Cheng J.F."/>
            <person name="Lucas S."/>
            <person name="Chen F."/>
            <person name="Nolan M."/>
            <person name="Bruce D."/>
            <person name="Goodwin L."/>
            <person name="Pitluck S."/>
            <person name="Ivanova N."/>
            <person name="Mavromatis K."/>
            <person name="Ovchinnikova G."/>
            <person name="Pati A."/>
            <person name="Chen A."/>
            <person name="Palaniappan K."/>
            <person name="Hauser L."/>
            <person name="Chang Y.J."/>
            <person name="Jefferies C.C."/>
            <person name="Saunders E."/>
            <person name="Brettin T."/>
            <person name="Detter J.C."/>
            <person name="Han C."/>
            <person name="Chain P."/>
            <person name="Bristow J."/>
            <person name="Eisen J.A."/>
            <person name="Markowitz V."/>
            <person name="Hugenholtz P."/>
            <person name="Kyrpides N.C."/>
            <person name="Klenk H.P."/>
            <person name="Lapidus A."/>
        </authorList>
    </citation>
    <scope>NUCLEOTIDE SEQUENCE [LARGE SCALE GENOMIC DNA]</scope>
    <source>
        <strain evidence="6">ATCC BAA-8 / DSM 12333 / NBRC 16432</strain>
    </source>
</reference>
<dbReference type="Pfam" id="PF00891">
    <property type="entry name" value="Methyltransf_2"/>
    <property type="match status" value="1"/>
</dbReference>
<dbReference type="Proteomes" id="UP000007962">
    <property type="component" value="Chromosome"/>
</dbReference>
<dbReference type="InterPro" id="IPR012967">
    <property type="entry name" value="COMT_dimerisation"/>
</dbReference>
<dbReference type="PROSITE" id="PS51683">
    <property type="entry name" value="SAM_OMT_II"/>
    <property type="match status" value="1"/>
</dbReference>
<dbReference type="InterPro" id="IPR013113">
    <property type="entry name" value="SIP_FAD-bd"/>
</dbReference>
<dbReference type="SUPFAM" id="SSF63380">
    <property type="entry name" value="Riboflavin synthase domain-like"/>
    <property type="match status" value="1"/>
</dbReference>
<keyword evidence="6" id="KW-1185">Reference proteome</keyword>
<dbReference type="InterPro" id="IPR039374">
    <property type="entry name" value="SIP_fam"/>
</dbReference>
<evidence type="ECO:0000259" key="4">
    <source>
        <dbReference type="PROSITE" id="PS51384"/>
    </source>
</evidence>
<dbReference type="AlphaFoldDB" id="C5BXC3"/>
<evidence type="ECO:0000256" key="1">
    <source>
        <dbReference type="ARBA" id="ARBA00022603"/>
    </source>
</evidence>
<dbReference type="PANTHER" id="PTHR30157:SF0">
    <property type="entry name" value="NADPH-DEPENDENT FERRIC-CHELATE REDUCTASE"/>
    <property type="match status" value="1"/>
</dbReference>
<keyword evidence="3" id="KW-0949">S-adenosyl-L-methionine</keyword>
<dbReference type="InterPro" id="IPR029063">
    <property type="entry name" value="SAM-dependent_MTases_sf"/>
</dbReference>
<dbReference type="GO" id="GO:0008171">
    <property type="term" value="F:O-methyltransferase activity"/>
    <property type="evidence" value="ECO:0007669"/>
    <property type="project" value="InterPro"/>
</dbReference>
<dbReference type="PROSITE" id="PS51384">
    <property type="entry name" value="FAD_FR"/>
    <property type="match status" value="1"/>
</dbReference>
<dbReference type="HOGENOM" id="CLU_031373_0_0_11"/>
<name>C5BXC3_BEUC1</name>
<dbReference type="InterPro" id="IPR039261">
    <property type="entry name" value="FNR_nucleotide-bd"/>
</dbReference>
<dbReference type="Gene3D" id="1.10.287.1350">
    <property type="match status" value="1"/>
</dbReference>
<dbReference type="EMBL" id="CP001618">
    <property type="protein sequence ID" value="ACQ78798.1"/>
    <property type="molecule type" value="Genomic_DNA"/>
</dbReference>
<dbReference type="InterPro" id="IPR017938">
    <property type="entry name" value="Riboflavin_synthase-like_b-brl"/>
</dbReference>
<dbReference type="PANTHER" id="PTHR30157">
    <property type="entry name" value="FERRIC REDUCTASE, NADPH-DEPENDENT"/>
    <property type="match status" value="1"/>
</dbReference>
<dbReference type="OrthoDB" id="9814826at2"/>
<dbReference type="InterPro" id="IPR017927">
    <property type="entry name" value="FAD-bd_FR_type"/>
</dbReference>
<dbReference type="STRING" id="471853.Bcav_0535"/>
<dbReference type="GO" id="GO:0032259">
    <property type="term" value="P:methylation"/>
    <property type="evidence" value="ECO:0007669"/>
    <property type="project" value="UniProtKB-KW"/>
</dbReference>
<dbReference type="GO" id="GO:0046983">
    <property type="term" value="F:protein dimerization activity"/>
    <property type="evidence" value="ECO:0007669"/>
    <property type="project" value="InterPro"/>
</dbReference>
<organism evidence="5 6">
    <name type="scientific">Beutenbergia cavernae (strain ATCC BAA-8 / DSM 12333 / CCUG 43141 / JCM 11478 / NBRC 16432 / NCIMB 13614 / HKI 0122)</name>
    <dbReference type="NCBI Taxonomy" id="471853"/>
    <lineage>
        <taxon>Bacteria</taxon>
        <taxon>Bacillati</taxon>
        <taxon>Actinomycetota</taxon>
        <taxon>Actinomycetes</taxon>
        <taxon>Micrococcales</taxon>
        <taxon>Beutenbergiaceae</taxon>
        <taxon>Beutenbergia</taxon>
    </lineage>
</organism>
<dbReference type="Gene3D" id="3.40.50.150">
    <property type="entry name" value="Vaccinia Virus protein VP39"/>
    <property type="match status" value="1"/>
</dbReference>
<evidence type="ECO:0000313" key="5">
    <source>
        <dbReference type="EMBL" id="ACQ78798.1"/>
    </source>
</evidence>
<evidence type="ECO:0000256" key="2">
    <source>
        <dbReference type="ARBA" id="ARBA00022679"/>
    </source>
</evidence>
<dbReference type="SUPFAM" id="SSF53335">
    <property type="entry name" value="S-adenosyl-L-methionine-dependent methyltransferases"/>
    <property type="match status" value="1"/>
</dbReference>
<dbReference type="InterPro" id="IPR036390">
    <property type="entry name" value="WH_DNA-bd_sf"/>
</dbReference>
<dbReference type="InterPro" id="IPR036388">
    <property type="entry name" value="WH-like_DNA-bd_sf"/>
</dbReference>
<dbReference type="Pfam" id="PF04954">
    <property type="entry name" value="SIP"/>
    <property type="match status" value="1"/>
</dbReference>
<dbReference type="GO" id="GO:0016491">
    <property type="term" value="F:oxidoreductase activity"/>
    <property type="evidence" value="ECO:0007669"/>
    <property type="project" value="InterPro"/>
</dbReference>
<dbReference type="Gene3D" id="1.10.10.10">
    <property type="entry name" value="Winged helix-like DNA-binding domain superfamily/Winged helix DNA-binding domain"/>
    <property type="match status" value="1"/>
</dbReference>
<dbReference type="InterPro" id="IPR001077">
    <property type="entry name" value="COMT_C"/>
</dbReference>
<keyword evidence="2" id="KW-0808">Transferase</keyword>
<evidence type="ECO:0000313" key="6">
    <source>
        <dbReference type="Proteomes" id="UP000007962"/>
    </source>
</evidence>
<dbReference type="CDD" id="cd06193">
    <property type="entry name" value="siderophore_interacting"/>
    <property type="match status" value="1"/>
</dbReference>
<protein>
    <submittedName>
        <fullName evidence="5">Siderophore-interacting protein</fullName>
    </submittedName>
</protein>
<proteinExistence type="predicted"/>
<keyword evidence="1" id="KW-0489">Methyltransferase</keyword>
<dbReference type="Pfam" id="PF08021">
    <property type="entry name" value="FAD_binding_9"/>
    <property type="match status" value="1"/>
</dbReference>
<feature type="domain" description="FAD-binding FR-type" evidence="4">
    <location>
        <begin position="13"/>
        <end position="146"/>
    </location>
</feature>
<sequence length="617" mass="67062">MPKRLRETRVFPIVLRRLEVLAVADVTPGMRRVTVGGRQLRAFRSESGIDLPELRSDGFDDHLKLFFAEPGADPVLPVQNPGNIDWPRDPRPIAKDYTPRRYDVEAGELDLDFVRHGTGYASTWAERAQVGDAIYTAGPKVSELHPADADWYLIFGDETALPAIGRWLEEMPSDARGQVFVEVAEPEHEQDLRHPPGVELTWLHRHGAAPGSTDLLELAVRGAEFWPGDVYAWGAGEADSLKPIRRFLRDERDVPRERLDVTGYWRRTELAVAEDGSTALGVADMVNPVHERLHELTDLVGPYALRVAVTLRIPDHVARGRTSVEALAAATGTHPRALAALVRYLVSEDVLGTDDDGALRLGALGGDLVDDEHEVTELDLGGAQAHLDLAIAGLAATLRSGASSYASTFGRSLAEHAEEDEAFRRELFDAVTERARWARASFENAFGWGEAGRVVVVGPTASTVAEGVLAATTTTRVSVVDLPSRLPLVREALEEHGLTDRFDAVARSPLAPLGDLGADVVVLAPQLLETLPDEDARLVLAQLRDVDAGVVVLDRLAEDDPDGLSFDVGEDLVSWCVHGSARRTRAELAELVSASGLTTVEERGIGWGITLLRLAPA</sequence>
<dbReference type="InterPro" id="IPR016461">
    <property type="entry name" value="COMT-like"/>
</dbReference>
<dbReference type="Gene3D" id="2.40.30.10">
    <property type="entry name" value="Translation factors"/>
    <property type="match status" value="1"/>
</dbReference>
<gene>
    <name evidence="5" type="ordered locus">Bcav_0535</name>
</gene>
<dbReference type="SUPFAM" id="SSF46785">
    <property type="entry name" value="Winged helix' DNA-binding domain"/>
    <property type="match status" value="1"/>
</dbReference>
<accession>C5BXC3</accession>
<dbReference type="RefSeq" id="WP_012725578.1">
    <property type="nucleotide sequence ID" value="NC_012669.1"/>
</dbReference>
<evidence type="ECO:0000256" key="3">
    <source>
        <dbReference type="ARBA" id="ARBA00022691"/>
    </source>
</evidence>
<dbReference type="eggNOG" id="COG2375">
    <property type="taxonomic scope" value="Bacteria"/>
</dbReference>
<dbReference type="KEGG" id="bcv:Bcav_0535"/>
<dbReference type="Gene3D" id="3.40.50.80">
    <property type="entry name" value="Nucleotide-binding domain of ferredoxin-NADP reductase (FNR) module"/>
    <property type="match status" value="1"/>
</dbReference>